<accession>A0AAN6QLZ0</accession>
<evidence type="ECO:0000313" key="3">
    <source>
        <dbReference type="EMBL" id="KAK0971459.1"/>
    </source>
</evidence>
<feature type="region of interest" description="Disordered" evidence="1">
    <location>
        <begin position="1"/>
        <end position="41"/>
    </location>
</feature>
<dbReference type="Pfam" id="PF04366">
    <property type="entry name" value="Ysc84"/>
    <property type="match status" value="1"/>
</dbReference>
<evidence type="ECO:0000259" key="2">
    <source>
        <dbReference type="Pfam" id="PF04366"/>
    </source>
</evidence>
<dbReference type="PANTHER" id="PTHR15629:SF8">
    <property type="entry name" value="DUF500 DOMAIN PROTEIN (AFU_ORTHOLOGUE AFUA_5G07310)"/>
    <property type="match status" value="1"/>
</dbReference>
<comment type="caution">
    <text evidence="3">The sequence shown here is derived from an EMBL/GenBank/DDBJ whole genome shotgun (WGS) entry which is preliminary data.</text>
</comment>
<proteinExistence type="predicted"/>
<protein>
    <recommendedName>
        <fullName evidence="2">Ysc84 actin-binding domain-containing protein</fullName>
    </recommendedName>
</protein>
<dbReference type="InterPro" id="IPR007461">
    <property type="entry name" value="Ysc84_actin-binding"/>
</dbReference>
<evidence type="ECO:0000313" key="4">
    <source>
        <dbReference type="Proteomes" id="UP001175353"/>
    </source>
</evidence>
<feature type="compositionally biased region" description="Basic and acidic residues" evidence="1">
    <location>
        <begin position="331"/>
        <end position="356"/>
    </location>
</feature>
<dbReference type="Proteomes" id="UP001175353">
    <property type="component" value="Unassembled WGS sequence"/>
</dbReference>
<organism evidence="3 4">
    <name type="scientific">Friedmanniomyces endolithicus</name>
    <dbReference type="NCBI Taxonomy" id="329885"/>
    <lineage>
        <taxon>Eukaryota</taxon>
        <taxon>Fungi</taxon>
        <taxon>Dikarya</taxon>
        <taxon>Ascomycota</taxon>
        <taxon>Pezizomycotina</taxon>
        <taxon>Dothideomycetes</taxon>
        <taxon>Dothideomycetidae</taxon>
        <taxon>Mycosphaerellales</taxon>
        <taxon>Teratosphaeriaceae</taxon>
        <taxon>Friedmanniomyces</taxon>
    </lineage>
</organism>
<dbReference type="InterPro" id="IPR051702">
    <property type="entry name" value="SH3_domain_YSC84-like"/>
</dbReference>
<dbReference type="EMBL" id="JAUJLE010000177">
    <property type="protein sequence ID" value="KAK0971459.1"/>
    <property type="molecule type" value="Genomic_DNA"/>
</dbReference>
<gene>
    <name evidence="3" type="ORF">LTR91_015530</name>
</gene>
<sequence length="356" mass="38584">MYTPSTCPNITQITPPTRSPKQTANAAMASQQPSKSSMWDKTKSASNSWFQKVGGPVNKLSNKLGAEAFWPASLDKESDKAARILRSFCIDGFQAEQGGRHGNEKKHKSLDKIPPEVIVTVANSFLSLSANSYQVIRNCKGLAIFTVMRVGLHWSGAGGSGIIVAKMPDGQWSPPSGILIHTLGFGLVAGADIYDCVCVINNENGMDGFTRVRATVGGEISAAVGPLGGGSTVDSEVFKRQSAVWTYTKSKGLYLGVQIDGTIIVERTSENERFYGIEKVRNNEILAGRVRPPQGGVLVSLWETLQASEGHTYDQSKLPPAGPAPGDLELEQPRMESQKEYDAFSQDEHMDRKQYS</sequence>
<feature type="compositionally biased region" description="Polar residues" evidence="1">
    <location>
        <begin position="1"/>
        <end position="37"/>
    </location>
</feature>
<dbReference type="AlphaFoldDB" id="A0AAN6QLZ0"/>
<evidence type="ECO:0000256" key="1">
    <source>
        <dbReference type="SAM" id="MobiDB-lite"/>
    </source>
</evidence>
<feature type="region of interest" description="Disordered" evidence="1">
    <location>
        <begin position="310"/>
        <end position="356"/>
    </location>
</feature>
<dbReference type="PANTHER" id="PTHR15629">
    <property type="entry name" value="SH3YL1 PROTEIN"/>
    <property type="match status" value="1"/>
</dbReference>
<keyword evidence="4" id="KW-1185">Reference proteome</keyword>
<reference evidence="3" key="1">
    <citation type="submission" date="2023-06" db="EMBL/GenBank/DDBJ databases">
        <title>Black Yeasts Isolated from many extreme environments.</title>
        <authorList>
            <person name="Coleine C."/>
            <person name="Stajich J.E."/>
            <person name="Selbmann L."/>
        </authorList>
    </citation>
    <scope>NUCLEOTIDE SEQUENCE</scope>
    <source>
        <strain evidence="3">CCFEE 5200</strain>
    </source>
</reference>
<dbReference type="CDD" id="cd11524">
    <property type="entry name" value="SYLF"/>
    <property type="match status" value="1"/>
</dbReference>
<feature type="domain" description="Ysc84 actin-binding" evidence="2">
    <location>
        <begin position="181"/>
        <end position="306"/>
    </location>
</feature>
<name>A0AAN6QLZ0_9PEZI</name>
<dbReference type="GO" id="GO:0035091">
    <property type="term" value="F:phosphatidylinositol binding"/>
    <property type="evidence" value="ECO:0007669"/>
    <property type="project" value="TreeGrafter"/>
</dbReference>